<feature type="transmembrane region" description="Helical" evidence="5">
    <location>
        <begin position="25"/>
        <end position="43"/>
    </location>
</feature>
<dbReference type="Proteomes" id="UP001183794">
    <property type="component" value="Unassembled WGS sequence"/>
</dbReference>
<evidence type="ECO:0000256" key="5">
    <source>
        <dbReference type="SAM" id="Phobius"/>
    </source>
</evidence>
<feature type="transmembrane region" description="Helical" evidence="5">
    <location>
        <begin position="269"/>
        <end position="292"/>
    </location>
</feature>
<feature type="transmembrane region" description="Helical" evidence="5">
    <location>
        <begin position="64"/>
        <end position="83"/>
    </location>
</feature>
<dbReference type="InterPro" id="IPR002657">
    <property type="entry name" value="BilAc:Na_symport/Acr3"/>
</dbReference>
<evidence type="ECO:0000256" key="2">
    <source>
        <dbReference type="ARBA" id="ARBA00022692"/>
    </source>
</evidence>
<feature type="transmembrane region" description="Helical" evidence="5">
    <location>
        <begin position="116"/>
        <end position="137"/>
    </location>
</feature>
<name>A0ABU2B654_9MICC</name>
<feature type="transmembrane region" description="Helical" evidence="5">
    <location>
        <begin position="213"/>
        <end position="232"/>
    </location>
</feature>
<keyword evidence="7" id="KW-1185">Reference proteome</keyword>
<evidence type="ECO:0000313" key="6">
    <source>
        <dbReference type="EMBL" id="MDR7347874.1"/>
    </source>
</evidence>
<dbReference type="EMBL" id="JAVDYJ010000001">
    <property type="protein sequence ID" value="MDR7347874.1"/>
    <property type="molecule type" value="Genomic_DNA"/>
</dbReference>
<organism evidence="6 7">
    <name type="scientific">Enteractinococcus fodinae</name>
    <dbReference type="NCBI Taxonomy" id="684663"/>
    <lineage>
        <taxon>Bacteria</taxon>
        <taxon>Bacillati</taxon>
        <taxon>Actinomycetota</taxon>
        <taxon>Actinomycetes</taxon>
        <taxon>Micrococcales</taxon>
        <taxon>Micrococcaceae</taxon>
    </lineage>
</organism>
<gene>
    <name evidence="6" type="ORF">J2S62_002131</name>
</gene>
<keyword evidence="2 5" id="KW-0812">Transmembrane</keyword>
<evidence type="ECO:0000313" key="7">
    <source>
        <dbReference type="Proteomes" id="UP001183794"/>
    </source>
</evidence>
<evidence type="ECO:0000256" key="1">
    <source>
        <dbReference type="ARBA" id="ARBA00004141"/>
    </source>
</evidence>
<dbReference type="Gene3D" id="1.20.1530.20">
    <property type="match status" value="1"/>
</dbReference>
<sequence length="314" mass="34198">MTRVSGVEPKSERKGLAMYEFFQTLGSWAVLAFVLSSMLNVGLTQKPTKLWRHLKINRSFLWRMLLLNFVVIPSIMIAIVQLVDLDPVYQTGLLIFGLCAGATFLIRLADISHADLALAAAVLLVLTVGNIIVLPVMLPIILEGATVDVWLVTQNLLTQMILPLAVGMLLNQFVERFAETIQPWVGRISNISLYVLIIAIVIGYLPALADFQVWKAIMVGTYVLLLSLFLGWAMGDGHGHLKDVGSLGTAQRGVAPAMIVAQGNFDDPGVLMIITLVNLAGVVALIIAAKIFSRDNAVQLIEPVPLNPARRAKV</sequence>
<reference evidence="6 7" key="1">
    <citation type="submission" date="2023-07" db="EMBL/GenBank/DDBJ databases">
        <title>Sequencing the genomes of 1000 actinobacteria strains.</title>
        <authorList>
            <person name="Klenk H.-P."/>
        </authorList>
    </citation>
    <scope>NUCLEOTIDE SEQUENCE [LARGE SCALE GENOMIC DNA]</scope>
    <source>
        <strain evidence="6 7">DSM 22966</strain>
    </source>
</reference>
<keyword evidence="3 5" id="KW-1133">Transmembrane helix</keyword>
<evidence type="ECO:0000256" key="3">
    <source>
        <dbReference type="ARBA" id="ARBA00022989"/>
    </source>
</evidence>
<dbReference type="Pfam" id="PF01758">
    <property type="entry name" value="SBF"/>
    <property type="match status" value="1"/>
</dbReference>
<feature type="transmembrane region" description="Helical" evidence="5">
    <location>
        <begin position="191"/>
        <end position="207"/>
    </location>
</feature>
<dbReference type="PANTHER" id="PTHR10361">
    <property type="entry name" value="SODIUM-BILE ACID COTRANSPORTER"/>
    <property type="match status" value="1"/>
</dbReference>
<keyword evidence="4 5" id="KW-0472">Membrane</keyword>
<comment type="caution">
    <text evidence="6">The sequence shown here is derived from an EMBL/GenBank/DDBJ whole genome shotgun (WGS) entry which is preliminary data.</text>
</comment>
<dbReference type="InterPro" id="IPR038770">
    <property type="entry name" value="Na+/solute_symporter_sf"/>
</dbReference>
<feature type="transmembrane region" description="Helical" evidence="5">
    <location>
        <begin position="89"/>
        <end position="109"/>
    </location>
</feature>
<dbReference type="RefSeq" id="WP_310174553.1">
    <property type="nucleotide sequence ID" value="NZ_BAABHE010000002.1"/>
</dbReference>
<evidence type="ECO:0000256" key="4">
    <source>
        <dbReference type="ARBA" id="ARBA00023136"/>
    </source>
</evidence>
<dbReference type="InterPro" id="IPR004710">
    <property type="entry name" value="Bilac:Na_transpt"/>
</dbReference>
<accession>A0ABU2B654</accession>
<dbReference type="PANTHER" id="PTHR10361:SF28">
    <property type="entry name" value="P3 PROTEIN-RELATED"/>
    <property type="match status" value="1"/>
</dbReference>
<comment type="subcellular location">
    <subcellularLocation>
        <location evidence="1">Membrane</location>
        <topology evidence="1">Multi-pass membrane protein</topology>
    </subcellularLocation>
</comment>
<protein>
    <submittedName>
        <fullName evidence="6">BASS family bile acid:Na+ symporter</fullName>
    </submittedName>
</protein>
<proteinExistence type="predicted"/>